<organism evidence="9 10">
    <name type="scientific">candidate division WS5 bacterium</name>
    <dbReference type="NCBI Taxonomy" id="2093353"/>
    <lineage>
        <taxon>Bacteria</taxon>
        <taxon>candidate division WS5</taxon>
    </lineage>
</organism>
<dbReference type="InterPro" id="IPR012340">
    <property type="entry name" value="NA-bd_OB-fold"/>
</dbReference>
<evidence type="ECO:0000256" key="5">
    <source>
        <dbReference type="ARBA" id="ARBA00023204"/>
    </source>
</evidence>
<evidence type="ECO:0000313" key="10">
    <source>
        <dbReference type="Proteomes" id="UP000285655"/>
    </source>
</evidence>
<dbReference type="Gene3D" id="1.20.1440.120">
    <property type="entry name" value="Recombination protein O, C-terminal domain"/>
    <property type="match status" value="1"/>
</dbReference>
<dbReference type="InterPro" id="IPR003717">
    <property type="entry name" value="RecO"/>
</dbReference>
<dbReference type="AlphaFoldDB" id="A0A419DA08"/>
<dbReference type="GO" id="GO:0006310">
    <property type="term" value="P:DNA recombination"/>
    <property type="evidence" value="ECO:0007669"/>
    <property type="project" value="UniProtKB-UniRule"/>
</dbReference>
<dbReference type="PANTHER" id="PTHR33991">
    <property type="entry name" value="DNA REPAIR PROTEIN RECO"/>
    <property type="match status" value="1"/>
</dbReference>
<evidence type="ECO:0000259" key="8">
    <source>
        <dbReference type="Pfam" id="PF11967"/>
    </source>
</evidence>
<sequence>MLCAWYQRLSYKDKTYAGRRSKKNKANLKNRRIKLSRPHQKNFSVQGIIISRKNFFETDKIISILSKERGIIRCIVRGARKPSSKLSGSTELFVYGDFFLAKGKNLDVLTSAKPQEYFEGETNNLERVSHFFLMSESLDKLMPHEIPNEKIYNETLSFFKISEKNSENPSLVYECIYKNLITLGYGLLLDVCAKCHKKTKNLESSFLSLSAGGLLCEECAEKDDFQTRLSPQAIKLLKFIEGNNIDRYSKVQFQENIGTELAGVITDYLNYIYQREMKSPKFVKEIRQLQKNSRRSKI</sequence>
<proteinExistence type="inferred from homology"/>
<dbReference type="InterPro" id="IPR022572">
    <property type="entry name" value="DNA_rep/recomb_RecO_N"/>
</dbReference>
<keyword evidence="3 7" id="KW-0227">DNA damage</keyword>
<dbReference type="InterPro" id="IPR042242">
    <property type="entry name" value="RecO_C"/>
</dbReference>
<dbReference type="SUPFAM" id="SSF57863">
    <property type="entry name" value="ArfGap/RecO-like zinc finger"/>
    <property type="match status" value="1"/>
</dbReference>
<evidence type="ECO:0000256" key="6">
    <source>
        <dbReference type="ARBA" id="ARBA00033409"/>
    </source>
</evidence>
<dbReference type="Gene3D" id="2.40.50.140">
    <property type="entry name" value="Nucleic acid-binding proteins"/>
    <property type="match status" value="1"/>
</dbReference>
<dbReference type="InterPro" id="IPR037278">
    <property type="entry name" value="ARFGAP/RecO"/>
</dbReference>
<evidence type="ECO:0000256" key="4">
    <source>
        <dbReference type="ARBA" id="ARBA00023172"/>
    </source>
</evidence>
<feature type="domain" description="DNA replication/recombination mediator RecO N-terminal" evidence="8">
    <location>
        <begin position="44"/>
        <end position="117"/>
    </location>
</feature>
<evidence type="ECO:0000256" key="3">
    <source>
        <dbReference type="ARBA" id="ARBA00022763"/>
    </source>
</evidence>
<name>A0A419DA08_9BACT</name>
<evidence type="ECO:0000256" key="2">
    <source>
        <dbReference type="ARBA" id="ARBA00021310"/>
    </source>
</evidence>
<dbReference type="NCBIfam" id="TIGR00613">
    <property type="entry name" value="reco"/>
    <property type="match status" value="1"/>
</dbReference>
<reference evidence="9 10" key="1">
    <citation type="journal article" date="2017" name="ISME J.">
        <title>Energy and carbon metabolisms in a deep terrestrial subsurface fluid microbial community.</title>
        <authorList>
            <person name="Momper L."/>
            <person name="Jungbluth S.P."/>
            <person name="Lee M.D."/>
            <person name="Amend J.P."/>
        </authorList>
    </citation>
    <scope>NUCLEOTIDE SEQUENCE [LARGE SCALE GENOMIC DNA]</scope>
    <source>
        <strain evidence="9">SURF_29</strain>
    </source>
</reference>
<dbReference type="GO" id="GO:0006302">
    <property type="term" value="P:double-strand break repair"/>
    <property type="evidence" value="ECO:0007669"/>
    <property type="project" value="TreeGrafter"/>
</dbReference>
<dbReference type="Pfam" id="PF11967">
    <property type="entry name" value="RecO_N"/>
    <property type="match status" value="1"/>
</dbReference>
<evidence type="ECO:0000256" key="1">
    <source>
        <dbReference type="ARBA" id="ARBA00007452"/>
    </source>
</evidence>
<dbReference type="EMBL" id="QZJW01000055">
    <property type="protein sequence ID" value="RJO59934.1"/>
    <property type="molecule type" value="Genomic_DNA"/>
</dbReference>
<dbReference type="SUPFAM" id="SSF50249">
    <property type="entry name" value="Nucleic acid-binding proteins"/>
    <property type="match status" value="1"/>
</dbReference>
<comment type="function">
    <text evidence="7">Involved in DNA repair and RecF pathway recombination.</text>
</comment>
<evidence type="ECO:0000256" key="7">
    <source>
        <dbReference type="HAMAP-Rule" id="MF_00201"/>
    </source>
</evidence>
<comment type="caution">
    <text evidence="9">The sequence shown here is derived from an EMBL/GenBank/DDBJ whole genome shotgun (WGS) entry which is preliminary data.</text>
</comment>
<protein>
    <recommendedName>
        <fullName evidence="2 7">DNA repair protein RecO</fullName>
    </recommendedName>
    <alternativeName>
        <fullName evidence="6 7">Recombination protein O</fullName>
    </alternativeName>
</protein>
<dbReference type="GO" id="GO:0043590">
    <property type="term" value="C:bacterial nucleoid"/>
    <property type="evidence" value="ECO:0007669"/>
    <property type="project" value="TreeGrafter"/>
</dbReference>
<gene>
    <name evidence="7 9" type="primary">recO</name>
    <name evidence="9" type="ORF">C4544_06190</name>
</gene>
<keyword evidence="4 7" id="KW-0233">DNA recombination</keyword>
<accession>A0A419DA08</accession>
<keyword evidence="5 7" id="KW-0234">DNA repair</keyword>
<dbReference type="Proteomes" id="UP000285655">
    <property type="component" value="Unassembled WGS sequence"/>
</dbReference>
<dbReference type="Pfam" id="PF02565">
    <property type="entry name" value="RecO_C"/>
    <property type="match status" value="1"/>
</dbReference>
<evidence type="ECO:0000313" key="9">
    <source>
        <dbReference type="EMBL" id="RJO59934.1"/>
    </source>
</evidence>
<dbReference type="PANTHER" id="PTHR33991:SF1">
    <property type="entry name" value="DNA REPAIR PROTEIN RECO"/>
    <property type="match status" value="1"/>
</dbReference>
<dbReference type="HAMAP" id="MF_00201">
    <property type="entry name" value="RecO"/>
    <property type="match status" value="1"/>
</dbReference>
<comment type="similarity">
    <text evidence="1 7">Belongs to the RecO family.</text>
</comment>